<sequence length="49" mass="5541">MENDVDSYEIVEVGDIQVDDLLLSAEEHQAMLAQREAPYNWESESGQVS</sequence>
<name>A0A810PYP6_9FIRM</name>
<dbReference type="EMBL" id="AP023418">
    <property type="protein sequence ID" value="BCK81228.1"/>
    <property type="molecule type" value="Genomic_DNA"/>
</dbReference>
<keyword evidence="2" id="KW-1185">Reference proteome</keyword>
<organism evidence="1 2">
    <name type="scientific">Vescimonas coprocola</name>
    <dbReference type="NCBI Taxonomy" id="2714355"/>
    <lineage>
        <taxon>Bacteria</taxon>
        <taxon>Bacillati</taxon>
        <taxon>Bacillota</taxon>
        <taxon>Clostridia</taxon>
        <taxon>Eubacteriales</taxon>
        <taxon>Oscillospiraceae</taxon>
        <taxon>Vescimonas</taxon>
    </lineage>
</organism>
<reference evidence="1" key="1">
    <citation type="submission" date="2020-09" db="EMBL/GenBank/DDBJ databases">
        <title>New species isolated from human feces.</title>
        <authorList>
            <person name="Kitahara M."/>
            <person name="Shigeno Y."/>
            <person name="Shime M."/>
            <person name="Matsumoto Y."/>
            <person name="Nakamura S."/>
            <person name="Motooka D."/>
            <person name="Fukuoka S."/>
            <person name="Nishikawa H."/>
            <person name="Benno Y."/>
        </authorList>
    </citation>
    <scope>NUCLEOTIDE SEQUENCE</scope>
    <source>
        <strain evidence="1">MM50</strain>
    </source>
</reference>
<protein>
    <submittedName>
        <fullName evidence="1">Uncharacterized protein</fullName>
    </submittedName>
</protein>
<dbReference type="AlphaFoldDB" id="A0A810PYP6"/>
<evidence type="ECO:0000313" key="1">
    <source>
        <dbReference type="EMBL" id="BCK81228.1"/>
    </source>
</evidence>
<proteinExistence type="predicted"/>
<dbReference type="Proteomes" id="UP000681035">
    <property type="component" value="Chromosome"/>
</dbReference>
<accession>A0A810PYP6</accession>
<gene>
    <name evidence="1" type="ORF">MM50RIKEN_09910</name>
</gene>
<dbReference type="KEGG" id="vcop:MM50RIKEN_09910"/>
<evidence type="ECO:0000313" key="2">
    <source>
        <dbReference type="Proteomes" id="UP000681035"/>
    </source>
</evidence>